<dbReference type="AlphaFoldDB" id="A0A8J6CRM1"/>
<reference evidence="7 8" key="1">
    <citation type="journal article" date="2021" name="bioRxiv">
        <title>The Gossypium anomalum genome as a resource for cotton improvement and evolutionary analysis of hybrid incompatibility.</title>
        <authorList>
            <person name="Grover C.E."/>
            <person name="Yuan D."/>
            <person name="Arick M.A."/>
            <person name="Miller E.R."/>
            <person name="Hu G."/>
            <person name="Peterson D.G."/>
            <person name="Wendel J.F."/>
            <person name="Udall J.A."/>
        </authorList>
    </citation>
    <scope>NUCLEOTIDE SEQUENCE [LARGE SCALE GENOMIC DNA]</scope>
    <source>
        <strain evidence="7">JFW-Udall</strain>
        <tissue evidence="7">Leaf</tissue>
    </source>
</reference>
<evidence type="ECO:0008006" key="9">
    <source>
        <dbReference type="Google" id="ProtNLM"/>
    </source>
</evidence>
<gene>
    <name evidence="7" type="ORF">CXB51_030313</name>
</gene>
<dbReference type="GO" id="GO:0004298">
    <property type="term" value="F:threonine-type endopeptidase activity"/>
    <property type="evidence" value="ECO:0007669"/>
    <property type="project" value="InterPro"/>
</dbReference>
<evidence type="ECO:0000256" key="4">
    <source>
        <dbReference type="ARBA" id="ARBA00023002"/>
    </source>
</evidence>
<dbReference type="GO" id="GO:0016020">
    <property type="term" value="C:membrane"/>
    <property type="evidence" value="ECO:0007669"/>
    <property type="project" value="TreeGrafter"/>
</dbReference>
<evidence type="ECO:0000256" key="6">
    <source>
        <dbReference type="PIRSR" id="PIRSR600246-3"/>
    </source>
</evidence>
<comment type="caution">
    <text evidence="7">The sequence shown here is derived from an EMBL/GenBank/DDBJ whole genome shotgun (WGS) entry which is preliminary data.</text>
</comment>
<evidence type="ECO:0000256" key="5">
    <source>
        <dbReference type="PIRSR" id="PIRSR600246-1"/>
    </source>
</evidence>
<proteinExistence type="inferred from homology"/>
<dbReference type="FunFam" id="3.60.20.30:FF:000004">
    <property type="entry name" value="Putative threonine aspartase isoform A"/>
    <property type="match status" value="1"/>
</dbReference>
<keyword evidence="4" id="KW-0560">Oxidoreductase</keyword>
<dbReference type="FunFam" id="3.40.50.720:FF:000312">
    <property type="entry name" value="(+)-neomenthol dehydrogenase"/>
    <property type="match status" value="1"/>
</dbReference>
<sequence length="831" mass="88376">MAKASTFLAAKRVAVVTGANKGIGFELCRNLASKGIMVVLTSRDEKRGLEAFAKLKDSGLSHHIVFHQLDVTVPSSIASLVDYVKSKFGKLDVLVNNAGIFGAILHQQAFAKATELAGYFPSEEQASEYEIATQTFELAEECLETNYYGAKRMVEAFVPLLHLSDSPRIVNVSSIMGLLKNIPSQWAKEVLSDAESVTEEQVDEVLKQFLKDFKEGSLKDQGWPIYFSAYTLSKAAMNAYTRIVANKYPSFLVNSIGPGFVKTDITCNTGVLTAAEGAENVARLALLSNDGPSGRKSHLFDQRFYQRVCHKINFSMLSDLRINDLNSTGNANFPRYYFLLAVQSKVALDIFGKKNCQADAGSCICFPSMGGEVEPQKPGFFVAVHVGAGYHAPSNEKALRSAMKRACLAAASVLRKGPGGSVDAVAAAIQVLEDDPSTNAGRGSNLTEDGNVECDASLMDGQSGAFGAVGAVPGVPNAIRIAALLVKEQTKGSSLLGRIPPMFLVGEGARLWAKSNGIALPESMVKADQWLVTPKAKAQWKHYKAMLLDAKAEIDISSEGNSCNALHNASIQGSHAQTCDTLEDNSGGQSCMLSPSAEDNIMDTVGVICVDTEGNIASGASSGGIALKVSGRVGLAAMYGAGCWASSKGPFGAPFIVGCCVSGAGEHLMKGFAARECCVSSSLSQAGPASACMKVLRSVAQDSNQADTDKSAGILIVQADAPIRVPGNPPKLKAIEIAAAYSSLSFGIGYFGSGMERPKVSILRRSRQWNRSGIDHFEARVDQKKQATFMIENTLTQQYLIPKGFPNLIGSSKKIVSSTNTKLSSSLLTNN</sequence>
<dbReference type="SUPFAM" id="SSF51735">
    <property type="entry name" value="NAD(P)-binding Rossmann-fold domains"/>
    <property type="match status" value="1"/>
</dbReference>
<dbReference type="Gene3D" id="3.60.20.30">
    <property type="entry name" value="(Glycosyl)asparaginase"/>
    <property type="match status" value="1"/>
</dbReference>
<keyword evidence="3" id="KW-0521">NADP</keyword>
<feature type="active site" description="Nucleophile" evidence="5">
    <location>
        <position position="604"/>
    </location>
</feature>
<dbReference type="EMBL" id="JAHUZN010000011">
    <property type="protein sequence ID" value="KAG8477413.1"/>
    <property type="molecule type" value="Genomic_DNA"/>
</dbReference>
<feature type="site" description="Cleavage; by autolysis" evidence="6">
    <location>
        <begin position="603"/>
        <end position="604"/>
    </location>
</feature>
<dbReference type="Pfam" id="PF01112">
    <property type="entry name" value="Asparaginase_2"/>
    <property type="match status" value="1"/>
</dbReference>
<dbReference type="PRINTS" id="PR00080">
    <property type="entry name" value="SDRFAMILY"/>
</dbReference>
<evidence type="ECO:0000256" key="3">
    <source>
        <dbReference type="ARBA" id="ARBA00022857"/>
    </source>
</evidence>
<protein>
    <recommendedName>
        <fullName evidence="9">Threonine aspartase</fullName>
    </recommendedName>
</protein>
<dbReference type="CDD" id="cd04514">
    <property type="entry name" value="Taspase1_like"/>
    <property type="match status" value="1"/>
</dbReference>
<dbReference type="SUPFAM" id="SSF56235">
    <property type="entry name" value="N-terminal nucleophile aminohydrolases (Ntn hydrolases)"/>
    <property type="match status" value="1"/>
</dbReference>
<evidence type="ECO:0000256" key="1">
    <source>
        <dbReference type="ARBA" id="ARBA00006484"/>
    </source>
</evidence>
<accession>A0A8J6CRM1</accession>
<evidence type="ECO:0000256" key="2">
    <source>
        <dbReference type="ARBA" id="ARBA00011601"/>
    </source>
</evidence>
<dbReference type="InterPro" id="IPR029055">
    <property type="entry name" value="Ntn_hydrolases_N"/>
</dbReference>
<keyword evidence="8" id="KW-1185">Reference proteome</keyword>
<dbReference type="InterPro" id="IPR037464">
    <property type="entry name" value="Taspase1"/>
</dbReference>
<dbReference type="Proteomes" id="UP000701853">
    <property type="component" value="Chromosome 11"/>
</dbReference>
<dbReference type="Pfam" id="PF00106">
    <property type="entry name" value="adh_short"/>
    <property type="match status" value="1"/>
</dbReference>
<evidence type="ECO:0000313" key="7">
    <source>
        <dbReference type="EMBL" id="KAG8477413.1"/>
    </source>
</evidence>
<dbReference type="InterPro" id="IPR000246">
    <property type="entry name" value="Peptidase_T2"/>
</dbReference>
<dbReference type="InterPro" id="IPR002347">
    <property type="entry name" value="SDR_fam"/>
</dbReference>
<dbReference type="InterPro" id="IPR036291">
    <property type="entry name" value="NAD(P)-bd_dom_sf"/>
</dbReference>
<comment type="similarity">
    <text evidence="1">Belongs to the short-chain dehydrogenases/reductases (SDR) family.</text>
</comment>
<dbReference type="PANTHER" id="PTHR43490">
    <property type="entry name" value="(+)-NEOMENTHOL DEHYDROGENASE"/>
    <property type="match status" value="1"/>
</dbReference>
<dbReference type="GO" id="GO:0016491">
    <property type="term" value="F:oxidoreductase activity"/>
    <property type="evidence" value="ECO:0007669"/>
    <property type="project" value="UniProtKB-KW"/>
</dbReference>
<evidence type="ECO:0000313" key="8">
    <source>
        <dbReference type="Proteomes" id="UP000701853"/>
    </source>
</evidence>
<dbReference type="PRINTS" id="PR00081">
    <property type="entry name" value="GDHRDH"/>
</dbReference>
<dbReference type="OrthoDB" id="77601at2759"/>
<dbReference type="Gene3D" id="3.40.50.720">
    <property type="entry name" value="NAD(P)-binding Rossmann-like Domain"/>
    <property type="match status" value="1"/>
</dbReference>
<dbReference type="PANTHER" id="PTHR43490:SF79">
    <property type="entry name" value="SHORT-CHAIN DEHYDROGENASE_REDUCTASE"/>
    <property type="match status" value="1"/>
</dbReference>
<name>A0A8J6CRM1_9ROSI</name>
<comment type="subunit">
    <text evidence="2">Heterotetramer of two alpha and two beta chains arranged as a dimer of alpha/beta heterodimers.</text>
</comment>
<organism evidence="7 8">
    <name type="scientific">Gossypium anomalum</name>
    <dbReference type="NCBI Taxonomy" id="47600"/>
    <lineage>
        <taxon>Eukaryota</taxon>
        <taxon>Viridiplantae</taxon>
        <taxon>Streptophyta</taxon>
        <taxon>Embryophyta</taxon>
        <taxon>Tracheophyta</taxon>
        <taxon>Spermatophyta</taxon>
        <taxon>Magnoliopsida</taxon>
        <taxon>eudicotyledons</taxon>
        <taxon>Gunneridae</taxon>
        <taxon>Pentapetalae</taxon>
        <taxon>rosids</taxon>
        <taxon>malvids</taxon>
        <taxon>Malvales</taxon>
        <taxon>Malvaceae</taxon>
        <taxon>Malvoideae</taxon>
        <taxon>Gossypium</taxon>
    </lineage>
</organism>